<dbReference type="Proteomes" id="UP000821866">
    <property type="component" value="Chromosome 9"/>
</dbReference>
<evidence type="ECO:0000256" key="1">
    <source>
        <dbReference type="SAM" id="MobiDB-lite"/>
    </source>
</evidence>
<reference evidence="2" key="2">
    <citation type="submission" date="2021-09" db="EMBL/GenBank/DDBJ databases">
        <authorList>
            <person name="Jia N."/>
            <person name="Wang J."/>
            <person name="Shi W."/>
            <person name="Du L."/>
            <person name="Sun Y."/>
            <person name="Zhan W."/>
            <person name="Jiang J."/>
            <person name="Wang Q."/>
            <person name="Zhang B."/>
            <person name="Ji P."/>
            <person name="Sakyi L.B."/>
            <person name="Cui X."/>
            <person name="Yuan T."/>
            <person name="Jiang B."/>
            <person name="Yang W."/>
            <person name="Lam T.T.-Y."/>
            <person name="Chang Q."/>
            <person name="Ding S."/>
            <person name="Wang X."/>
            <person name="Zhu J."/>
            <person name="Ruan X."/>
            <person name="Zhao L."/>
            <person name="Wei J."/>
            <person name="Que T."/>
            <person name="Du C."/>
            <person name="Cheng J."/>
            <person name="Dai P."/>
            <person name="Han X."/>
            <person name="Huang E."/>
            <person name="Gao Y."/>
            <person name="Liu J."/>
            <person name="Shao H."/>
            <person name="Ye R."/>
            <person name="Li L."/>
            <person name="Wei W."/>
            <person name="Wang X."/>
            <person name="Wang C."/>
            <person name="Huo Q."/>
            <person name="Li W."/>
            <person name="Guo W."/>
            <person name="Chen H."/>
            <person name="Chen S."/>
            <person name="Zhou L."/>
            <person name="Zhou L."/>
            <person name="Ni X."/>
            <person name="Tian J."/>
            <person name="Zhou Y."/>
            <person name="Sheng Y."/>
            <person name="Liu T."/>
            <person name="Pan Y."/>
            <person name="Xia L."/>
            <person name="Li J."/>
            <person name="Zhao F."/>
            <person name="Cao W."/>
        </authorList>
    </citation>
    <scope>NUCLEOTIDE SEQUENCE</scope>
    <source>
        <strain evidence="2">Rmic-2018</strain>
        <tissue evidence="2">Larvae</tissue>
    </source>
</reference>
<feature type="region of interest" description="Disordered" evidence="1">
    <location>
        <begin position="220"/>
        <end position="239"/>
    </location>
</feature>
<evidence type="ECO:0000313" key="3">
    <source>
        <dbReference type="Proteomes" id="UP000821866"/>
    </source>
</evidence>
<keyword evidence="3" id="KW-1185">Reference proteome</keyword>
<feature type="compositionally biased region" description="Polar residues" evidence="1">
    <location>
        <begin position="1"/>
        <end position="16"/>
    </location>
</feature>
<reference evidence="2" key="1">
    <citation type="journal article" date="2020" name="Cell">
        <title>Large-Scale Comparative Analyses of Tick Genomes Elucidate Their Genetic Diversity and Vector Capacities.</title>
        <authorList>
            <consortium name="Tick Genome and Microbiome Consortium (TIGMIC)"/>
            <person name="Jia N."/>
            <person name="Wang J."/>
            <person name="Shi W."/>
            <person name="Du L."/>
            <person name="Sun Y."/>
            <person name="Zhan W."/>
            <person name="Jiang J.F."/>
            <person name="Wang Q."/>
            <person name="Zhang B."/>
            <person name="Ji P."/>
            <person name="Bell-Sakyi L."/>
            <person name="Cui X.M."/>
            <person name="Yuan T.T."/>
            <person name="Jiang B.G."/>
            <person name="Yang W.F."/>
            <person name="Lam T.T."/>
            <person name="Chang Q.C."/>
            <person name="Ding S.J."/>
            <person name="Wang X.J."/>
            <person name="Zhu J.G."/>
            <person name="Ruan X.D."/>
            <person name="Zhao L."/>
            <person name="Wei J.T."/>
            <person name="Ye R.Z."/>
            <person name="Que T.C."/>
            <person name="Du C.H."/>
            <person name="Zhou Y.H."/>
            <person name="Cheng J.X."/>
            <person name="Dai P.F."/>
            <person name="Guo W.B."/>
            <person name="Han X.H."/>
            <person name="Huang E.J."/>
            <person name="Li L.F."/>
            <person name="Wei W."/>
            <person name="Gao Y.C."/>
            <person name="Liu J.Z."/>
            <person name="Shao H.Z."/>
            <person name="Wang X."/>
            <person name="Wang C.C."/>
            <person name="Yang T.C."/>
            <person name="Huo Q.B."/>
            <person name="Li W."/>
            <person name="Chen H.Y."/>
            <person name="Chen S.E."/>
            <person name="Zhou L.G."/>
            <person name="Ni X.B."/>
            <person name="Tian J.H."/>
            <person name="Sheng Y."/>
            <person name="Liu T."/>
            <person name="Pan Y.S."/>
            <person name="Xia L.Y."/>
            <person name="Li J."/>
            <person name="Zhao F."/>
            <person name="Cao W.C."/>
        </authorList>
    </citation>
    <scope>NUCLEOTIDE SEQUENCE</scope>
    <source>
        <strain evidence="2">Rmic-2018</strain>
    </source>
</reference>
<feature type="region of interest" description="Disordered" evidence="1">
    <location>
        <begin position="453"/>
        <end position="595"/>
    </location>
</feature>
<accession>A0A9J6D4A5</accession>
<protein>
    <submittedName>
        <fullName evidence="2">Uncharacterized protein</fullName>
    </submittedName>
</protein>
<dbReference type="EMBL" id="JABSTU010000011">
    <property type="protein sequence ID" value="KAH8008679.1"/>
    <property type="molecule type" value="Genomic_DNA"/>
</dbReference>
<proteinExistence type="predicted"/>
<feature type="compositionally biased region" description="Low complexity" evidence="1">
    <location>
        <begin position="580"/>
        <end position="595"/>
    </location>
</feature>
<feature type="region of interest" description="Disordered" evidence="1">
    <location>
        <begin position="1"/>
        <end position="36"/>
    </location>
</feature>
<dbReference type="AlphaFoldDB" id="A0A9J6D4A5"/>
<gene>
    <name evidence="2" type="ORF">HPB51_000709</name>
</gene>
<feature type="compositionally biased region" description="Polar residues" evidence="1">
    <location>
        <begin position="536"/>
        <end position="559"/>
    </location>
</feature>
<feature type="region of interest" description="Disordered" evidence="1">
    <location>
        <begin position="337"/>
        <end position="397"/>
    </location>
</feature>
<feature type="compositionally biased region" description="Low complexity" evidence="1">
    <location>
        <begin position="512"/>
        <end position="535"/>
    </location>
</feature>
<organism evidence="2 3">
    <name type="scientific">Rhipicephalus microplus</name>
    <name type="common">Cattle tick</name>
    <name type="synonym">Boophilus microplus</name>
    <dbReference type="NCBI Taxonomy" id="6941"/>
    <lineage>
        <taxon>Eukaryota</taxon>
        <taxon>Metazoa</taxon>
        <taxon>Ecdysozoa</taxon>
        <taxon>Arthropoda</taxon>
        <taxon>Chelicerata</taxon>
        <taxon>Arachnida</taxon>
        <taxon>Acari</taxon>
        <taxon>Parasitiformes</taxon>
        <taxon>Ixodida</taxon>
        <taxon>Ixodoidea</taxon>
        <taxon>Ixodidae</taxon>
        <taxon>Rhipicephalinae</taxon>
        <taxon>Rhipicephalus</taxon>
        <taxon>Boophilus</taxon>
    </lineage>
</organism>
<name>A0A9J6D4A5_RHIMP</name>
<evidence type="ECO:0000313" key="2">
    <source>
        <dbReference type="EMBL" id="KAH8008679.1"/>
    </source>
</evidence>
<comment type="caution">
    <text evidence="2">The sequence shown here is derived from an EMBL/GenBank/DDBJ whole genome shotgun (WGS) entry which is preliminary data.</text>
</comment>
<feature type="compositionally biased region" description="Low complexity" evidence="1">
    <location>
        <begin position="560"/>
        <end position="572"/>
    </location>
</feature>
<feature type="compositionally biased region" description="Low complexity" evidence="1">
    <location>
        <begin position="337"/>
        <end position="358"/>
    </location>
</feature>
<feature type="compositionally biased region" description="Basic residues" evidence="1">
    <location>
        <begin position="220"/>
        <end position="232"/>
    </location>
</feature>
<sequence length="743" mass="77923">MTTPSAAATTRSQSPRAAQHKATPRPAPVPAPQPATTVQRGAAMGLNTGSPLLIGNPAAAQPGMFPAGPAHGSSLLNQYIPGLGHSPILIQGTLGQTQSSLGQIQGVQLALRPPHATGLTLGPQTGPRPHGGHPGPPGTPTLVIPQNLGPRPNIFLALPRMMSPPSFAIVPGQPLTLQQLQAMLPTQTMLAQPTLGAFQTDQHQSLVQIPTFTQLQILAHAHHHHHHHHHHGALSGPLISTGGSIVSSAPSANIVTHHPVMTSRHTVHSRPFRPETSTPAPDHDREVEDSPTVTDLPSERYIPSEPPCRASSHVPATCTFSKKATARDTVALAVSATTSSDVSASSSPQLLVSSSTVPPAAPPPATGASNGLPGASPHSTRTYPASSRPHSASPLPAPVPVSVSWSTTGPSAVPSRSQSLPSMLTRNGLTYQPLPGPRDCGVVTASQRVLPTVAPPDSMTATLPPASEPGTGDLSPVIDLPTSSRLATSDARPAYELPTPSVEPTELSTTSVEPTELSPTPVEPTEVPTTPVKPTQLSTTSVEPTELPTTSDQPTELSMTSVKSTDLTTTTVQPTESMGTSTATSPPASNTSTVTEATTEPVFPAQPPVTPFPVVRVFGTATNESQPLPADGVCDYTFYDGLYDTGPFDTLYSPHFSAPVEPVLSHASLHSVTEYGLSFAYRNASQVARDLEIPEVLSTIEDLWDRAIRHYGFLSIERLLVRPLRNSQCRPPETHWFPMVTTP</sequence>
<feature type="region of interest" description="Disordered" evidence="1">
    <location>
        <begin position="114"/>
        <end position="139"/>
    </location>
</feature>
<feature type="region of interest" description="Disordered" evidence="1">
    <location>
        <begin position="262"/>
        <end position="314"/>
    </location>
</feature>